<dbReference type="AlphaFoldDB" id="A0A931DDI9"/>
<evidence type="ECO:0000313" key="2">
    <source>
        <dbReference type="EMBL" id="MBG6086874.1"/>
    </source>
</evidence>
<sequence length="303" mass="33141">MTPRDTTTVPPTSAFPDTAAALGAAPDTTAGEYVFDPVWDQETERLRTNEAIWDPGTFERFERLGVAPGWSCLEVGAGYGSAARRLAELAQPAFGVAPERLAGRRGPVGRVVAADLETERLGWLAGHGVEVWRHDLRADDLPEGAFDLIHARMVIQHLPDREAAVARLISALAPGGVLFLEDTDSLPLFRSVVSEDFLADIKASGYGLMRQAGHEPRGGHFDLAMLLESDLTDVSAEGRVVMMQGGSDQARHYMLWLEYMRPKIVEAGLLGHDRIDQALAEMADPAHRWLSQVMISVVGRRPR</sequence>
<dbReference type="RefSeq" id="WP_197009810.1">
    <property type="nucleotide sequence ID" value="NZ_BAABES010000007.1"/>
</dbReference>
<dbReference type="Proteomes" id="UP000614047">
    <property type="component" value="Unassembled WGS sequence"/>
</dbReference>
<reference evidence="2" key="1">
    <citation type="submission" date="2020-11" db="EMBL/GenBank/DDBJ databases">
        <title>Sequencing the genomes of 1000 actinobacteria strains.</title>
        <authorList>
            <person name="Klenk H.-P."/>
        </authorList>
    </citation>
    <scope>NUCLEOTIDE SEQUENCE</scope>
    <source>
        <strain evidence="2">DSM 43175</strain>
    </source>
</reference>
<keyword evidence="1" id="KW-0808">Transferase</keyword>
<evidence type="ECO:0000313" key="3">
    <source>
        <dbReference type="Proteomes" id="UP000614047"/>
    </source>
</evidence>
<dbReference type="PANTHER" id="PTHR43861">
    <property type="entry name" value="TRANS-ACONITATE 2-METHYLTRANSFERASE-RELATED"/>
    <property type="match status" value="1"/>
</dbReference>
<proteinExistence type="predicted"/>
<accession>A0A931DDI9</accession>
<evidence type="ECO:0000256" key="1">
    <source>
        <dbReference type="ARBA" id="ARBA00022679"/>
    </source>
</evidence>
<comment type="caution">
    <text evidence="2">The sequence shown here is derived from an EMBL/GenBank/DDBJ whole genome shotgun (WGS) entry which is preliminary data.</text>
</comment>
<dbReference type="Gene3D" id="3.40.50.150">
    <property type="entry name" value="Vaccinia Virus protein VP39"/>
    <property type="match status" value="1"/>
</dbReference>
<dbReference type="Pfam" id="PF13489">
    <property type="entry name" value="Methyltransf_23"/>
    <property type="match status" value="1"/>
</dbReference>
<dbReference type="InterPro" id="IPR029063">
    <property type="entry name" value="SAM-dependent_MTases_sf"/>
</dbReference>
<organism evidence="2 3">
    <name type="scientific">Actinomadura viridis</name>
    <dbReference type="NCBI Taxonomy" id="58110"/>
    <lineage>
        <taxon>Bacteria</taxon>
        <taxon>Bacillati</taxon>
        <taxon>Actinomycetota</taxon>
        <taxon>Actinomycetes</taxon>
        <taxon>Streptosporangiales</taxon>
        <taxon>Thermomonosporaceae</taxon>
        <taxon>Actinomadura</taxon>
    </lineage>
</organism>
<dbReference type="CDD" id="cd02440">
    <property type="entry name" value="AdoMet_MTases"/>
    <property type="match status" value="1"/>
</dbReference>
<keyword evidence="2" id="KW-0489">Methyltransferase</keyword>
<dbReference type="GO" id="GO:0032259">
    <property type="term" value="P:methylation"/>
    <property type="evidence" value="ECO:0007669"/>
    <property type="project" value="UniProtKB-KW"/>
</dbReference>
<dbReference type="GO" id="GO:0008168">
    <property type="term" value="F:methyltransferase activity"/>
    <property type="evidence" value="ECO:0007669"/>
    <property type="project" value="UniProtKB-KW"/>
</dbReference>
<gene>
    <name evidence="2" type="ORF">IW256_000987</name>
</gene>
<name>A0A931DDI9_9ACTN</name>
<keyword evidence="3" id="KW-1185">Reference proteome</keyword>
<dbReference type="SUPFAM" id="SSF53335">
    <property type="entry name" value="S-adenosyl-L-methionine-dependent methyltransferases"/>
    <property type="match status" value="1"/>
</dbReference>
<protein>
    <submittedName>
        <fullName evidence="2">SAM-dependent methyltransferase</fullName>
    </submittedName>
</protein>
<dbReference type="EMBL" id="JADOUA010000001">
    <property type="protein sequence ID" value="MBG6086874.1"/>
    <property type="molecule type" value="Genomic_DNA"/>
</dbReference>
<dbReference type="PANTHER" id="PTHR43861:SF3">
    <property type="entry name" value="PUTATIVE (AFU_ORTHOLOGUE AFUA_2G14390)-RELATED"/>
    <property type="match status" value="1"/>
</dbReference>